<feature type="region of interest" description="Disordered" evidence="1">
    <location>
        <begin position="1"/>
        <end position="40"/>
    </location>
</feature>
<sequence length="512" mass="56910">MSDSDNVGSSPQNGGITGPSAKRPVVKDAEGTQGTGESPEFTSLRIVHPKTTPLEFEDRPALEVPVLKTTEIVQLLKNHPTPGRFLKRVRKVPDKDTAMVLLGNGDVFVFGGRETAWHAFHADTFIYSNEDNTWEEHYYLEEQEAVSPCARFGAVAFTHTDSSSEEHVYMFGGAYYNDDGDKVTLNDLWKFTRSPANDGVSVKDDEASWVWEQVAQSTIKPSDRKGGSVIVRGDTAYLFGGRGSDTPTIDSPQYLNDLWTLDIPNATWSLVQDSSMAEQADDHTRPARRYAHSATDFGDGFVVVGGRTYWEADMSKKARFFNDVWQYDVVADTWTELLANGTDTMPCKYKFGTALDASTNTLSIFGGWMWNGVHNFYDDTHTIDLTNAAEGYSLVETEHSPIARAGMVSWEYDGDFYVFGGINGYSEIGNYAFNDMWHMPLEDKSFPIKYVLIGVGCVVVIGAVVLAIYFHLRHKSKQAQEGHAKMAEAEAQCVSVLRFVAAPLQPRWQTVA</sequence>
<keyword evidence="2" id="KW-0812">Transmembrane</keyword>
<keyword evidence="4" id="KW-1185">Reference proteome</keyword>
<protein>
    <recommendedName>
        <fullName evidence="5">Kelch repeat protein</fullName>
    </recommendedName>
</protein>
<keyword evidence="2" id="KW-1133">Transmembrane helix</keyword>
<reference evidence="3 4" key="1">
    <citation type="journal article" date="2018" name="PLoS ONE">
        <title>The draft genome of Kipferlia bialata reveals reductive genome evolution in fornicate parasites.</title>
        <authorList>
            <person name="Tanifuji G."/>
            <person name="Takabayashi S."/>
            <person name="Kume K."/>
            <person name="Takagi M."/>
            <person name="Nakayama T."/>
            <person name="Kamikawa R."/>
            <person name="Inagaki Y."/>
            <person name="Hashimoto T."/>
        </authorList>
    </citation>
    <scope>NUCLEOTIDE SEQUENCE [LARGE SCALE GENOMIC DNA]</scope>
    <source>
        <strain evidence="3">NY0173</strain>
    </source>
</reference>
<proteinExistence type="predicted"/>
<evidence type="ECO:0000313" key="4">
    <source>
        <dbReference type="Proteomes" id="UP000265618"/>
    </source>
</evidence>
<evidence type="ECO:0000256" key="1">
    <source>
        <dbReference type="SAM" id="MobiDB-lite"/>
    </source>
</evidence>
<dbReference type="Pfam" id="PF24681">
    <property type="entry name" value="Kelch_KLHDC2_KLHL20_DRC7"/>
    <property type="match status" value="1"/>
</dbReference>
<evidence type="ECO:0000256" key="2">
    <source>
        <dbReference type="SAM" id="Phobius"/>
    </source>
</evidence>
<dbReference type="AlphaFoldDB" id="A0A9K3CQD3"/>
<dbReference type="Gene3D" id="2.120.10.80">
    <property type="entry name" value="Kelch-type beta propeller"/>
    <property type="match status" value="2"/>
</dbReference>
<keyword evidence="2" id="KW-0472">Membrane</keyword>
<evidence type="ECO:0000313" key="3">
    <source>
        <dbReference type="EMBL" id="GIQ80425.1"/>
    </source>
</evidence>
<organism evidence="3 4">
    <name type="scientific">Kipferlia bialata</name>
    <dbReference type="NCBI Taxonomy" id="797122"/>
    <lineage>
        <taxon>Eukaryota</taxon>
        <taxon>Metamonada</taxon>
        <taxon>Carpediemonas-like organisms</taxon>
        <taxon>Kipferlia</taxon>
    </lineage>
</organism>
<dbReference type="SUPFAM" id="SSF117281">
    <property type="entry name" value="Kelch motif"/>
    <property type="match status" value="1"/>
</dbReference>
<name>A0A9K3CQD3_9EUKA</name>
<feature type="compositionally biased region" description="Polar residues" evidence="1">
    <location>
        <begin position="1"/>
        <end position="14"/>
    </location>
</feature>
<dbReference type="InterPro" id="IPR015915">
    <property type="entry name" value="Kelch-typ_b-propeller"/>
</dbReference>
<dbReference type="EMBL" id="BDIP01000168">
    <property type="protein sequence ID" value="GIQ80425.1"/>
    <property type="molecule type" value="Genomic_DNA"/>
</dbReference>
<accession>A0A9K3CQD3</accession>
<comment type="caution">
    <text evidence="3">The sequence shown here is derived from an EMBL/GenBank/DDBJ whole genome shotgun (WGS) entry which is preliminary data.</text>
</comment>
<gene>
    <name evidence="3" type="ORF">KIPB_001224</name>
</gene>
<dbReference type="PANTHER" id="PTHR23244">
    <property type="entry name" value="KELCH REPEAT DOMAIN"/>
    <property type="match status" value="1"/>
</dbReference>
<dbReference type="OrthoDB" id="10251809at2759"/>
<feature type="transmembrane region" description="Helical" evidence="2">
    <location>
        <begin position="450"/>
        <end position="470"/>
    </location>
</feature>
<dbReference type="Proteomes" id="UP000265618">
    <property type="component" value="Unassembled WGS sequence"/>
</dbReference>
<evidence type="ECO:0008006" key="5">
    <source>
        <dbReference type="Google" id="ProtNLM"/>
    </source>
</evidence>